<evidence type="ECO:0000256" key="4">
    <source>
        <dbReference type="ARBA" id="ARBA00022490"/>
    </source>
</evidence>
<dbReference type="PANTHER" id="PTHR33602:SF1">
    <property type="entry name" value="REGULATORY PROTEIN RECX FAMILY PROTEIN"/>
    <property type="match status" value="1"/>
</dbReference>
<dbReference type="InterPro" id="IPR053925">
    <property type="entry name" value="RecX_HTH_3rd"/>
</dbReference>
<reference evidence="9 10" key="1">
    <citation type="submission" date="2019-07" db="EMBL/GenBank/DDBJ databases">
        <title>Insights of Desulfuromonas acetexigens electromicrobiology.</title>
        <authorList>
            <person name="Katuri K."/>
            <person name="Sapireddy V."/>
            <person name="Shaw D.R."/>
            <person name="Saikaly P."/>
        </authorList>
    </citation>
    <scope>NUCLEOTIDE SEQUENCE [LARGE SCALE GENOMIC DNA]</scope>
    <source>
        <strain evidence="9 10">2873</strain>
    </source>
</reference>
<comment type="subcellular location">
    <subcellularLocation>
        <location evidence="1 5">Cytoplasm</location>
    </subcellularLocation>
</comment>
<dbReference type="Pfam" id="PF21982">
    <property type="entry name" value="RecX_HTH1"/>
    <property type="match status" value="1"/>
</dbReference>
<evidence type="ECO:0000256" key="3">
    <source>
        <dbReference type="ARBA" id="ARBA00018111"/>
    </source>
</evidence>
<dbReference type="Gene3D" id="1.10.10.10">
    <property type="entry name" value="Winged helix-like DNA-binding domain superfamily/Winged helix DNA-binding domain"/>
    <property type="match status" value="3"/>
</dbReference>
<dbReference type="InterPro" id="IPR053924">
    <property type="entry name" value="RecX_HTH_2nd"/>
</dbReference>
<comment type="function">
    <text evidence="5">Modulates RecA activity.</text>
</comment>
<dbReference type="InterPro" id="IPR036388">
    <property type="entry name" value="WH-like_DNA-bd_sf"/>
</dbReference>
<proteinExistence type="inferred from homology"/>
<keyword evidence="4 5" id="KW-0963">Cytoplasm</keyword>
<feature type="domain" description="RecX first three-helical" evidence="8">
    <location>
        <begin position="7"/>
        <end position="45"/>
    </location>
</feature>
<dbReference type="EMBL" id="VJVV01000014">
    <property type="protein sequence ID" value="TRO78815.1"/>
    <property type="molecule type" value="Genomic_DNA"/>
</dbReference>
<dbReference type="InterPro" id="IPR003783">
    <property type="entry name" value="Regulatory_RecX"/>
</dbReference>
<name>A0A550J6I1_9BACT</name>
<organism evidence="9 10">
    <name type="scientific">Trichloromonas acetexigens</name>
    <dbReference type="NCBI Taxonomy" id="38815"/>
    <lineage>
        <taxon>Bacteria</taxon>
        <taxon>Pseudomonadati</taxon>
        <taxon>Thermodesulfobacteriota</taxon>
        <taxon>Desulfuromonadia</taxon>
        <taxon>Desulfuromonadales</taxon>
        <taxon>Trichloromonadaceae</taxon>
        <taxon>Trichloromonas</taxon>
    </lineage>
</organism>
<dbReference type="RefSeq" id="WP_092054497.1">
    <property type="nucleotide sequence ID" value="NZ_FOJJ01000006.1"/>
</dbReference>
<dbReference type="GO" id="GO:0005737">
    <property type="term" value="C:cytoplasm"/>
    <property type="evidence" value="ECO:0007669"/>
    <property type="project" value="UniProtKB-SubCell"/>
</dbReference>
<feature type="domain" description="RecX second three-helical" evidence="6">
    <location>
        <begin position="52"/>
        <end position="92"/>
    </location>
</feature>
<dbReference type="GO" id="GO:0006282">
    <property type="term" value="P:regulation of DNA repair"/>
    <property type="evidence" value="ECO:0007669"/>
    <property type="project" value="UniProtKB-UniRule"/>
</dbReference>
<evidence type="ECO:0000256" key="2">
    <source>
        <dbReference type="ARBA" id="ARBA00009695"/>
    </source>
</evidence>
<accession>A0A550J6I1</accession>
<protein>
    <recommendedName>
        <fullName evidence="3 5">Regulatory protein RecX</fullName>
    </recommendedName>
</protein>
<evidence type="ECO:0000313" key="10">
    <source>
        <dbReference type="Proteomes" id="UP000317155"/>
    </source>
</evidence>
<dbReference type="Pfam" id="PF02631">
    <property type="entry name" value="RecX_HTH2"/>
    <property type="match status" value="1"/>
</dbReference>
<gene>
    <name evidence="5" type="primary">recX</name>
    <name evidence="9" type="ORF">FL622_15200</name>
</gene>
<evidence type="ECO:0000256" key="5">
    <source>
        <dbReference type="HAMAP-Rule" id="MF_01114"/>
    </source>
</evidence>
<evidence type="ECO:0000259" key="6">
    <source>
        <dbReference type="Pfam" id="PF02631"/>
    </source>
</evidence>
<evidence type="ECO:0000256" key="1">
    <source>
        <dbReference type="ARBA" id="ARBA00004496"/>
    </source>
</evidence>
<feature type="domain" description="RecX third three-helical" evidence="7">
    <location>
        <begin position="103"/>
        <end position="144"/>
    </location>
</feature>
<dbReference type="Pfam" id="PF21981">
    <property type="entry name" value="RecX_HTH3"/>
    <property type="match status" value="1"/>
</dbReference>
<evidence type="ECO:0000259" key="7">
    <source>
        <dbReference type="Pfam" id="PF21981"/>
    </source>
</evidence>
<dbReference type="InterPro" id="IPR053926">
    <property type="entry name" value="RecX_HTH_1st"/>
</dbReference>
<dbReference type="HAMAP" id="MF_01114">
    <property type="entry name" value="RecX"/>
    <property type="match status" value="1"/>
</dbReference>
<keyword evidence="10" id="KW-1185">Reference proteome</keyword>
<evidence type="ECO:0000259" key="8">
    <source>
        <dbReference type="Pfam" id="PF21982"/>
    </source>
</evidence>
<sequence>MSATSPWNAALALLARRDRSEGELAARLRRKGFTEEEIAATLERCREYGYLDDARFARQRARSLVSNGRAVGGRLRAELKQQGIDEELARQAAEEVENDIDSDQLLAELLERRFPGFSYAEADDRRRRRVIHYFLRRGFSFERILVHCKNADT</sequence>
<comment type="similarity">
    <text evidence="2 5">Belongs to the RecX family.</text>
</comment>
<comment type="caution">
    <text evidence="9">The sequence shown here is derived from an EMBL/GenBank/DDBJ whole genome shotgun (WGS) entry which is preliminary data.</text>
</comment>
<evidence type="ECO:0000313" key="9">
    <source>
        <dbReference type="EMBL" id="TRO78815.1"/>
    </source>
</evidence>
<dbReference type="AlphaFoldDB" id="A0A550J6I1"/>
<dbReference type="Proteomes" id="UP000317155">
    <property type="component" value="Unassembled WGS sequence"/>
</dbReference>
<dbReference type="PANTHER" id="PTHR33602">
    <property type="entry name" value="REGULATORY PROTEIN RECX FAMILY PROTEIN"/>
    <property type="match status" value="1"/>
</dbReference>
<dbReference type="OrthoDB" id="9813859at2"/>